<evidence type="ECO:0000259" key="1">
    <source>
        <dbReference type="Pfam" id="PF00561"/>
    </source>
</evidence>
<dbReference type="PRINTS" id="PR00111">
    <property type="entry name" value="ABHYDROLASE"/>
</dbReference>
<accession>A0A840CNF0</accession>
<evidence type="ECO:0000313" key="2">
    <source>
        <dbReference type="EMBL" id="MBB4024236.1"/>
    </source>
</evidence>
<dbReference type="InterPro" id="IPR029058">
    <property type="entry name" value="AB_hydrolase_fold"/>
</dbReference>
<keyword evidence="3" id="KW-1185">Reference proteome</keyword>
<dbReference type="SUPFAM" id="SSF53474">
    <property type="entry name" value="alpha/beta-Hydrolases"/>
    <property type="match status" value="1"/>
</dbReference>
<feature type="domain" description="AB hydrolase-1" evidence="1">
    <location>
        <begin position="30"/>
        <end position="256"/>
    </location>
</feature>
<name>A0A840CNF0_9RHOB</name>
<dbReference type="PANTHER" id="PTHR43194">
    <property type="entry name" value="HYDROLASE ALPHA/BETA FOLD FAMILY"/>
    <property type="match status" value="1"/>
</dbReference>
<comment type="caution">
    <text evidence="2">The sequence shown here is derived from an EMBL/GenBank/DDBJ whole genome shotgun (WGS) entry which is preliminary data.</text>
</comment>
<dbReference type="Proteomes" id="UP000585681">
    <property type="component" value="Unassembled WGS sequence"/>
</dbReference>
<dbReference type="EMBL" id="JACIEQ010000048">
    <property type="protein sequence ID" value="MBB4024236.1"/>
    <property type="molecule type" value="Genomic_DNA"/>
</dbReference>
<dbReference type="Gene3D" id="3.40.50.1820">
    <property type="entry name" value="alpha/beta hydrolase"/>
    <property type="match status" value="1"/>
</dbReference>
<dbReference type="AlphaFoldDB" id="A0A840CNF0"/>
<evidence type="ECO:0000313" key="3">
    <source>
        <dbReference type="Proteomes" id="UP000585681"/>
    </source>
</evidence>
<gene>
    <name evidence="2" type="ORF">GGR17_004083</name>
</gene>
<dbReference type="InterPro" id="IPR050228">
    <property type="entry name" value="Carboxylesterase_BioH"/>
</dbReference>
<protein>
    <submittedName>
        <fullName evidence="2">N-formylmaleamate deformylase</fullName>
        <ecNumber evidence="2">3.5.1.106</ecNumber>
    </submittedName>
</protein>
<dbReference type="GO" id="GO:0016787">
    <property type="term" value="F:hydrolase activity"/>
    <property type="evidence" value="ECO:0007669"/>
    <property type="project" value="UniProtKB-KW"/>
</dbReference>
<keyword evidence="2" id="KW-0378">Hydrolase</keyword>
<reference evidence="2 3" key="1">
    <citation type="submission" date="2020-08" db="EMBL/GenBank/DDBJ databases">
        <title>Genomic Encyclopedia of Type Strains, Phase IV (KMG-IV): sequencing the most valuable type-strain genomes for metagenomic binning, comparative biology and taxonomic classification.</title>
        <authorList>
            <person name="Goeker M."/>
        </authorList>
    </citation>
    <scope>NUCLEOTIDE SEQUENCE [LARGE SCALE GENOMIC DNA]</scope>
    <source>
        <strain evidence="2 3">DSM 105040</strain>
    </source>
</reference>
<dbReference type="RefSeq" id="WP_183314836.1">
    <property type="nucleotide sequence ID" value="NZ_JACIEQ010000048.1"/>
</dbReference>
<dbReference type="InterPro" id="IPR000073">
    <property type="entry name" value="AB_hydrolase_1"/>
</dbReference>
<dbReference type="PANTHER" id="PTHR43194:SF2">
    <property type="entry name" value="PEROXISOMAL MEMBRANE PROTEIN LPX1"/>
    <property type="match status" value="1"/>
</dbReference>
<feature type="non-terminal residue" evidence="2">
    <location>
        <position position="264"/>
    </location>
</feature>
<sequence length="264" mass="28552">MNVRITGTSLYLQANGLRHHVLVYGDTGQPAVIVLPGITSPAATADFLAVQIADMGFSVYVPDIRGRGETDVAPAGAYRLHDYAADVDALVRGLKLHRPIVIGHSMGARIAAAYVTQYAPEDHNLAVIIDPPLCGPGRGAYPTSLESFMAQLNEAKAGTTLEAVRRFYPKWPERELQLRIEVLPGCDETAIRESHAGFESEDFFPFWEKLTLPAALIHGGDSPVVTAQGAADLARTNPAIPITCVPDAGHMIPWDNEKGFFRVL</sequence>
<organism evidence="2 3">
    <name type="scientific">Actibacterium naphthalenivorans</name>
    <dbReference type="NCBI Taxonomy" id="1614693"/>
    <lineage>
        <taxon>Bacteria</taxon>
        <taxon>Pseudomonadati</taxon>
        <taxon>Pseudomonadota</taxon>
        <taxon>Alphaproteobacteria</taxon>
        <taxon>Rhodobacterales</taxon>
        <taxon>Roseobacteraceae</taxon>
        <taxon>Actibacterium</taxon>
    </lineage>
</organism>
<dbReference type="EC" id="3.5.1.106" evidence="2"/>
<proteinExistence type="predicted"/>
<dbReference type="Pfam" id="PF00561">
    <property type="entry name" value="Abhydrolase_1"/>
    <property type="match status" value="1"/>
</dbReference>